<protein>
    <submittedName>
        <fullName evidence="2">Uncharacterized protein</fullName>
    </submittedName>
</protein>
<reference key="2">
    <citation type="submission" date="2011-10" db="EMBL/GenBank/DDBJ databases">
        <title>The genome and transcriptome sequence of Clonorchis sinensis provide insights into the carcinogenic liver fluke.</title>
        <authorList>
            <person name="Wang X."/>
            <person name="Huang Y."/>
            <person name="Chen W."/>
            <person name="Liu H."/>
            <person name="Guo L."/>
            <person name="Chen Y."/>
            <person name="Luo F."/>
            <person name="Zhou W."/>
            <person name="Sun J."/>
            <person name="Mao Q."/>
            <person name="Liang P."/>
            <person name="Zhou C."/>
            <person name="Tian Y."/>
            <person name="Men J."/>
            <person name="Lv X."/>
            <person name="Huang L."/>
            <person name="Zhou J."/>
            <person name="Hu Y."/>
            <person name="Li R."/>
            <person name="Zhang F."/>
            <person name="Lei H."/>
            <person name="Li X."/>
            <person name="Hu X."/>
            <person name="Liang C."/>
            <person name="Xu J."/>
            <person name="Wu Z."/>
            <person name="Yu X."/>
        </authorList>
    </citation>
    <scope>NUCLEOTIDE SEQUENCE</scope>
    <source>
        <strain>Henan</strain>
    </source>
</reference>
<name>G7Y5M4_CLOSI</name>
<accession>G7Y5M4</accession>
<evidence type="ECO:0000313" key="2">
    <source>
        <dbReference type="EMBL" id="GAA48260.1"/>
    </source>
</evidence>
<dbReference type="EMBL" id="DF142878">
    <property type="protein sequence ID" value="GAA48260.1"/>
    <property type="molecule type" value="Genomic_DNA"/>
</dbReference>
<feature type="compositionally biased region" description="Basic and acidic residues" evidence="1">
    <location>
        <begin position="775"/>
        <end position="786"/>
    </location>
</feature>
<sequence length="804" mass="90687">MAVHHEPLVHGGAEKLCLPQASMSYRQWQRKSLTKTKKLGSITAFRIDWSSTGDTFKVNRRKFSNDSIDVWNSGTIVFSLQNAHLARSLDFIVLQSLPDKANPLQRILNKSLATQHIRQPFERSVLMWSGLTNNETNRMRNVDLGNNQHVIHSCPLVFVVDGNRAVSLFIVRLVIPLADRNANYCKAEPDGLKIRTNDPPYVRNSGKYKQEQRVSNRFFQVQFTYRYQQHHHRQKQRLYIVTMGNLKAPTRLVLRLRLHTFGRYCLLTPDRQGSHQQRCEYRDSEKLPAFASLVNRRREIHGEIAQPITPFHYLTLTCASTEMEHLNFAVGQGRCEVSKTCAFCCEYSKLTTCRRLAGFISNGDNHQIKSNVGNTLPADPPDGNLISCTVSITDFCKQETVRYFNMEELSTVAAGVLADKVKASEFVAAHSVFAAAVTRCWLLPTTCSTTIRLFGTPSSDVRKCVAEQFGKVLTNQVFYNYRVKRQFPLFRGSVITFFGFLDDMAQITAKLRECGHVLLLYTFLVTDCMGIGRSVMYVFVESEHFAHLRKPFCLFIDKMGGQYSFNTFVADKMTSQVRTAKAVFGCDPMLCYFYAYTTRGFYPSCMPPDPLGGKPPGIRKCVFCNNNLLQLPDLLSGQWESGASKMTQSAGTAAQEGCSRCASTGIEEWQEVIRAFAEEKLSQIHLTSESASLSLAEADGLCAHNPGRTILAMRPTENGRSKSRTHHSDTVKHAIWASRHAELLMREYEIHTNAPEGKFWREAHKCTAEGFAKKTSHDAGLDRSTEFQHGVPEGLISSVNASHQ</sequence>
<keyword evidence="3" id="KW-1185">Reference proteome</keyword>
<reference evidence="2" key="1">
    <citation type="journal article" date="2011" name="Genome Biol.">
        <title>The draft genome of the carcinogenic human liver fluke Clonorchis sinensis.</title>
        <authorList>
            <person name="Wang X."/>
            <person name="Chen W."/>
            <person name="Huang Y."/>
            <person name="Sun J."/>
            <person name="Men J."/>
            <person name="Liu H."/>
            <person name="Luo F."/>
            <person name="Guo L."/>
            <person name="Lv X."/>
            <person name="Deng C."/>
            <person name="Zhou C."/>
            <person name="Fan Y."/>
            <person name="Li X."/>
            <person name="Huang L."/>
            <person name="Hu Y."/>
            <person name="Liang C."/>
            <person name="Hu X."/>
            <person name="Xu J."/>
            <person name="Yu X."/>
        </authorList>
    </citation>
    <scope>NUCLEOTIDE SEQUENCE [LARGE SCALE GENOMIC DNA]</scope>
    <source>
        <strain evidence="2">Henan</strain>
    </source>
</reference>
<dbReference type="Proteomes" id="UP000008909">
    <property type="component" value="Unassembled WGS sequence"/>
</dbReference>
<proteinExistence type="predicted"/>
<gene>
    <name evidence="2" type="ORF">CLF_101386</name>
</gene>
<organism evidence="2 3">
    <name type="scientific">Clonorchis sinensis</name>
    <name type="common">Chinese liver fluke</name>
    <dbReference type="NCBI Taxonomy" id="79923"/>
    <lineage>
        <taxon>Eukaryota</taxon>
        <taxon>Metazoa</taxon>
        <taxon>Spiralia</taxon>
        <taxon>Lophotrochozoa</taxon>
        <taxon>Platyhelminthes</taxon>
        <taxon>Trematoda</taxon>
        <taxon>Digenea</taxon>
        <taxon>Opisthorchiida</taxon>
        <taxon>Opisthorchiata</taxon>
        <taxon>Opisthorchiidae</taxon>
        <taxon>Clonorchis</taxon>
    </lineage>
</organism>
<dbReference type="AlphaFoldDB" id="G7Y5M4"/>
<evidence type="ECO:0000256" key="1">
    <source>
        <dbReference type="SAM" id="MobiDB-lite"/>
    </source>
</evidence>
<evidence type="ECO:0000313" key="3">
    <source>
        <dbReference type="Proteomes" id="UP000008909"/>
    </source>
</evidence>
<feature type="region of interest" description="Disordered" evidence="1">
    <location>
        <begin position="775"/>
        <end position="804"/>
    </location>
</feature>